<gene>
    <name evidence="1" type="ORF">SAMN05444000_12841</name>
</gene>
<dbReference type="Proteomes" id="UP000183982">
    <property type="component" value="Unassembled WGS sequence"/>
</dbReference>
<sequence length="92" mass="10366">MILLNALVAALYLAFGNHLWRVIVMRPIDERHLLDVTTKEQLWDEIESHANLLESEKAGTLDHLLVKATFLMTWPVVALGGKVAAMWADRSS</sequence>
<dbReference type="AlphaFoldDB" id="A0A1M6SAW2"/>
<dbReference type="STRING" id="1470563.SAMN05444000_12841"/>
<dbReference type="RefSeq" id="WP_073256317.1">
    <property type="nucleotide sequence ID" value="NZ_FQZQ01000028.1"/>
</dbReference>
<reference evidence="2" key="1">
    <citation type="submission" date="2016-11" db="EMBL/GenBank/DDBJ databases">
        <authorList>
            <person name="Varghese N."/>
            <person name="Submissions S."/>
        </authorList>
    </citation>
    <scope>NUCLEOTIDE SEQUENCE [LARGE SCALE GENOMIC DNA]</scope>
    <source>
        <strain evidence="2">DSM 100564</strain>
    </source>
</reference>
<evidence type="ECO:0000313" key="1">
    <source>
        <dbReference type="EMBL" id="SHK41904.1"/>
    </source>
</evidence>
<name>A0A1M6SAW2_9RHOB</name>
<dbReference type="EMBL" id="FQZQ01000028">
    <property type="protein sequence ID" value="SHK41904.1"/>
    <property type="molecule type" value="Genomic_DNA"/>
</dbReference>
<accession>A0A1M6SAW2</accession>
<organism evidence="1 2">
    <name type="scientific">Shimia gijangensis</name>
    <dbReference type="NCBI Taxonomy" id="1470563"/>
    <lineage>
        <taxon>Bacteria</taxon>
        <taxon>Pseudomonadati</taxon>
        <taxon>Pseudomonadota</taxon>
        <taxon>Alphaproteobacteria</taxon>
        <taxon>Rhodobacterales</taxon>
        <taxon>Roseobacteraceae</taxon>
    </lineage>
</organism>
<evidence type="ECO:0000313" key="2">
    <source>
        <dbReference type="Proteomes" id="UP000183982"/>
    </source>
</evidence>
<protein>
    <submittedName>
        <fullName evidence="1">Uncharacterized protein</fullName>
    </submittedName>
</protein>
<keyword evidence="2" id="KW-1185">Reference proteome</keyword>
<proteinExistence type="predicted"/>